<feature type="compositionally biased region" description="Basic residues" evidence="1">
    <location>
        <begin position="141"/>
        <end position="159"/>
    </location>
</feature>
<evidence type="ECO:0000313" key="2">
    <source>
        <dbReference type="EnsemblPlants" id="Zm00001eb287120_P001"/>
    </source>
</evidence>
<feature type="region of interest" description="Disordered" evidence="1">
    <location>
        <begin position="116"/>
        <end position="159"/>
    </location>
</feature>
<protein>
    <submittedName>
        <fullName evidence="2">Uncharacterized protein</fullName>
    </submittedName>
</protein>
<feature type="compositionally biased region" description="Polar residues" evidence="1">
    <location>
        <begin position="51"/>
        <end position="60"/>
    </location>
</feature>
<sequence>MGTASERRPMSGLATMGRLAEAWRICSEEAATPMPSLRKKLTPSHGKSRKPCTQNPTPITSRRLAAVAAPSITCFSSSMTGPRTPPVVRVQIQILIPSRRLCSSRSNRRTDCEVAVAPSGFSHPRRSSGSTIRRGGEHASGGRRRGRRSAPPNRHHAWA</sequence>
<proteinExistence type="predicted"/>
<reference evidence="2" key="3">
    <citation type="submission" date="2021-05" db="UniProtKB">
        <authorList>
            <consortium name="EnsemblPlants"/>
        </authorList>
    </citation>
    <scope>IDENTIFICATION</scope>
    <source>
        <strain evidence="2">cv. B73</strain>
    </source>
</reference>
<name>A0A804UBN5_MAIZE</name>
<evidence type="ECO:0000313" key="3">
    <source>
        <dbReference type="Proteomes" id="UP000007305"/>
    </source>
</evidence>
<dbReference type="EnsemblPlants" id="Zm00001eb287120_T001">
    <property type="protein sequence ID" value="Zm00001eb287120_P001"/>
    <property type="gene ID" value="Zm00001eb287120"/>
</dbReference>
<dbReference type="Gramene" id="Zm00001eb287120_T001">
    <property type="protein sequence ID" value="Zm00001eb287120_P001"/>
    <property type="gene ID" value="Zm00001eb287120"/>
</dbReference>
<evidence type="ECO:0000256" key="1">
    <source>
        <dbReference type="SAM" id="MobiDB-lite"/>
    </source>
</evidence>
<reference evidence="3" key="1">
    <citation type="journal article" date="2009" name="Science">
        <title>The B73 maize genome: complexity, diversity, and dynamics.</title>
        <authorList>
            <person name="Schnable P.S."/>
            <person name="Ware D."/>
            <person name="Fulton R.S."/>
            <person name="Stein J.C."/>
            <person name="Wei F."/>
            <person name="Pasternak S."/>
            <person name="Liang C."/>
            <person name="Zhang J."/>
            <person name="Fulton L."/>
            <person name="Graves T.A."/>
            <person name="Minx P."/>
            <person name="Reily A.D."/>
            <person name="Courtney L."/>
            <person name="Kruchowski S.S."/>
            <person name="Tomlinson C."/>
            <person name="Strong C."/>
            <person name="Delehaunty K."/>
            <person name="Fronick C."/>
            <person name="Courtney B."/>
            <person name="Rock S.M."/>
            <person name="Belter E."/>
            <person name="Du F."/>
            <person name="Kim K."/>
            <person name="Abbott R.M."/>
            <person name="Cotton M."/>
            <person name="Levy A."/>
            <person name="Marchetto P."/>
            <person name="Ochoa K."/>
            <person name="Jackson S.M."/>
            <person name="Gillam B."/>
            <person name="Chen W."/>
            <person name="Yan L."/>
            <person name="Higginbotham J."/>
            <person name="Cardenas M."/>
            <person name="Waligorski J."/>
            <person name="Applebaum E."/>
            <person name="Phelps L."/>
            <person name="Falcone J."/>
            <person name="Kanchi K."/>
            <person name="Thane T."/>
            <person name="Scimone A."/>
            <person name="Thane N."/>
            <person name="Henke J."/>
            <person name="Wang T."/>
            <person name="Ruppert J."/>
            <person name="Shah N."/>
            <person name="Rotter K."/>
            <person name="Hodges J."/>
            <person name="Ingenthron E."/>
            <person name="Cordes M."/>
            <person name="Kohlberg S."/>
            <person name="Sgro J."/>
            <person name="Delgado B."/>
            <person name="Mead K."/>
            <person name="Chinwalla A."/>
            <person name="Leonard S."/>
            <person name="Crouse K."/>
            <person name="Collura K."/>
            <person name="Kudrna D."/>
            <person name="Currie J."/>
            <person name="He R."/>
            <person name="Angelova A."/>
            <person name="Rajasekar S."/>
            <person name="Mueller T."/>
            <person name="Lomeli R."/>
            <person name="Scara G."/>
            <person name="Ko A."/>
            <person name="Delaney K."/>
            <person name="Wissotski M."/>
            <person name="Lopez G."/>
            <person name="Campos D."/>
            <person name="Braidotti M."/>
            <person name="Ashley E."/>
            <person name="Golser W."/>
            <person name="Kim H."/>
            <person name="Lee S."/>
            <person name="Lin J."/>
            <person name="Dujmic Z."/>
            <person name="Kim W."/>
            <person name="Talag J."/>
            <person name="Zuccolo A."/>
            <person name="Fan C."/>
            <person name="Sebastian A."/>
            <person name="Kramer M."/>
            <person name="Spiegel L."/>
            <person name="Nascimento L."/>
            <person name="Zutavern T."/>
            <person name="Miller B."/>
            <person name="Ambroise C."/>
            <person name="Muller S."/>
            <person name="Spooner W."/>
            <person name="Narechania A."/>
            <person name="Ren L."/>
            <person name="Wei S."/>
            <person name="Kumari S."/>
            <person name="Faga B."/>
            <person name="Levy M.J."/>
            <person name="McMahan L."/>
            <person name="Van Buren P."/>
            <person name="Vaughn M.W."/>
            <person name="Ying K."/>
            <person name="Yeh C.-T."/>
            <person name="Emrich S.J."/>
            <person name="Jia Y."/>
            <person name="Kalyanaraman A."/>
            <person name="Hsia A.-P."/>
            <person name="Barbazuk W.B."/>
            <person name="Baucom R.S."/>
            <person name="Brutnell T.P."/>
            <person name="Carpita N.C."/>
            <person name="Chaparro C."/>
            <person name="Chia J.-M."/>
            <person name="Deragon J.-M."/>
            <person name="Estill J.C."/>
            <person name="Fu Y."/>
            <person name="Jeddeloh J.A."/>
            <person name="Han Y."/>
            <person name="Lee H."/>
            <person name="Li P."/>
            <person name="Lisch D.R."/>
            <person name="Liu S."/>
            <person name="Liu Z."/>
            <person name="Nagel D.H."/>
            <person name="McCann M.C."/>
            <person name="SanMiguel P."/>
            <person name="Myers A.M."/>
            <person name="Nettleton D."/>
            <person name="Nguyen J."/>
            <person name="Penning B.W."/>
            <person name="Ponnala L."/>
            <person name="Schneider K.L."/>
            <person name="Schwartz D.C."/>
            <person name="Sharma A."/>
            <person name="Soderlund C."/>
            <person name="Springer N.M."/>
            <person name="Sun Q."/>
            <person name="Wang H."/>
            <person name="Waterman M."/>
            <person name="Westerman R."/>
            <person name="Wolfgruber T.K."/>
            <person name="Yang L."/>
            <person name="Yu Y."/>
            <person name="Zhang L."/>
            <person name="Zhou S."/>
            <person name="Zhu Q."/>
            <person name="Bennetzen J.L."/>
            <person name="Dawe R.K."/>
            <person name="Jiang J."/>
            <person name="Jiang N."/>
            <person name="Presting G.G."/>
            <person name="Wessler S.R."/>
            <person name="Aluru S."/>
            <person name="Martienssen R.A."/>
            <person name="Clifton S.W."/>
            <person name="McCombie W.R."/>
            <person name="Wing R.A."/>
            <person name="Wilson R.K."/>
        </authorList>
    </citation>
    <scope>NUCLEOTIDE SEQUENCE [LARGE SCALE GENOMIC DNA]</scope>
    <source>
        <strain evidence="3">cv. B73</strain>
    </source>
</reference>
<keyword evidence="3" id="KW-1185">Reference proteome</keyword>
<dbReference type="Proteomes" id="UP000007305">
    <property type="component" value="Chromosome 6"/>
</dbReference>
<dbReference type="AlphaFoldDB" id="A0A804UBN5"/>
<accession>A0A804UBN5</accession>
<feature type="region of interest" description="Disordered" evidence="1">
    <location>
        <begin position="34"/>
        <end position="61"/>
    </location>
</feature>
<reference evidence="2" key="2">
    <citation type="submission" date="2019-07" db="EMBL/GenBank/DDBJ databases">
        <authorList>
            <person name="Seetharam A."/>
            <person name="Woodhouse M."/>
            <person name="Cannon E."/>
        </authorList>
    </citation>
    <scope>NUCLEOTIDE SEQUENCE [LARGE SCALE GENOMIC DNA]</scope>
    <source>
        <strain evidence="2">cv. B73</strain>
    </source>
</reference>
<feature type="compositionally biased region" description="Basic residues" evidence="1">
    <location>
        <begin position="37"/>
        <end position="50"/>
    </location>
</feature>
<dbReference type="InParanoid" id="A0A804UBN5"/>
<organism evidence="2 3">
    <name type="scientific">Zea mays</name>
    <name type="common">Maize</name>
    <dbReference type="NCBI Taxonomy" id="4577"/>
    <lineage>
        <taxon>Eukaryota</taxon>
        <taxon>Viridiplantae</taxon>
        <taxon>Streptophyta</taxon>
        <taxon>Embryophyta</taxon>
        <taxon>Tracheophyta</taxon>
        <taxon>Spermatophyta</taxon>
        <taxon>Magnoliopsida</taxon>
        <taxon>Liliopsida</taxon>
        <taxon>Poales</taxon>
        <taxon>Poaceae</taxon>
        <taxon>PACMAD clade</taxon>
        <taxon>Panicoideae</taxon>
        <taxon>Andropogonodae</taxon>
        <taxon>Andropogoneae</taxon>
        <taxon>Tripsacinae</taxon>
        <taxon>Zea</taxon>
    </lineage>
</organism>